<feature type="transmembrane region" description="Helical" evidence="1">
    <location>
        <begin position="361"/>
        <end position="378"/>
    </location>
</feature>
<evidence type="ECO:0000256" key="1">
    <source>
        <dbReference type="SAM" id="Phobius"/>
    </source>
</evidence>
<accession>A0ABQ3ZD32</accession>
<dbReference type="Proteomes" id="UP000637628">
    <property type="component" value="Unassembled WGS sequence"/>
</dbReference>
<feature type="transmembrane region" description="Helical" evidence="1">
    <location>
        <begin position="252"/>
        <end position="269"/>
    </location>
</feature>
<name>A0ABQ3ZD32_9ACTN</name>
<evidence type="ECO:0000313" key="3">
    <source>
        <dbReference type="Proteomes" id="UP000637628"/>
    </source>
</evidence>
<keyword evidence="3" id="KW-1185">Reference proteome</keyword>
<evidence type="ECO:0000313" key="2">
    <source>
        <dbReference type="EMBL" id="GIE07710.1"/>
    </source>
</evidence>
<organism evidence="2 3">
    <name type="scientific">Paractinoplanes durhamensis</name>
    <dbReference type="NCBI Taxonomy" id="113563"/>
    <lineage>
        <taxon>Bacteria</taxon>
        <taxon>Bacillati</taxon>
        <taxon>Actinomycetota</taxon>
        <taxon>Actinomycetes</taxon>
        <taxon>Micromonosporales</taxon>
        <taxon>Micromonosporaceae</taxon>
        <taxon>Paractinoplanes</taxon>
    </lineage>
</organism>
<comment type="caution">
    <text evidence="2">The sequence shown here is derived from an EMBL/GenBank/DDBJ whole genome shotgun (WGS) entry which is preliminary data.</text>
</comment>
<keyword evidence="1" id="KW-1133">Transmembrane helix</keyword>
<evidence type="ECO:0008006" key="4">
    <source>
        <dbReference type="Google" id="ProtNLM"/>
    </source>
</evidence>
<keyword evidence="1" id="KW-0812">Transmembrane</keyword>
<feature type="transmembrane region" description="Helical" evidence="1">
    <location>
        <begin position="191"/>
        <end position="209"/>
    </location>
</feature>
<dbReference type="EMBL" id="BOML01000088">
    <property type="protein sequence ID" value="GIE07710.1"/>
    <property type="molecule type" value="Genomic_DNA"/>
</dbReference>
<feature type="transmembrane region" description="Helical" evidence="1">
    <location>
        <begin position="422"/>
        <end position="441"/>
    </location>
</feature>
<keyword evidence="1" id="KW-0472">Membrane</keyword>
<feature type="transmembrane region" description="Helical" evidence="1">
    <location>
        <begin position="281"/>
        <end position="301"/>
    </location>
</feature>
<proteinExistence type="predicted"/>
<reference evidence="2 3" key="1">
    <citation type="submission" date="2021-01" db="EMBL/GenBank/DDBJ databases">
        <title>Whole genome shotgun sequence of Actinoplanes durhamensis NBRC 14914.</title>
        <authorList>
            <person name="Komaki H."/>
            <person name="Tamura T."/>
        </authorList>
    </citation>
    <scope>NUCLEOTIDE SEQUENCE [LARGE SCALE GENOMIC DNA]</scope>
    <source>
        <strain evidence="2 3">NBRC 14914</strain>
    </source>
</reference>
<protein>
    <recommendedName>
        <fullName evidence="4">Glycosyltransferase RgtA/B/C/D-like domain-containing protein</fullName>
    </recommendedName>
</protein>
<feature type="transmembrane region" description="Helical" evidence="1">
    <location>
        <begin position="390"/>
        <end position="410"/>
    </location>
</feature>
<feature type="transmembrane region" description="Helical" evidence="1">
    <location>
        <begin position="36"/>
        <end position="58"/>
    </location>
</feature>
<feature type="transmembrane region" description="Helical" evidence="1">
    <location>
        <begin position="453"/>
        <end position="471"/>
    </location>
</feature>
<sequence length="597" mass="64042">MRVSDVAVEEVTESAAGGSEPAVRSARLTGFLRHEWTLASVGSALLAIMMTWLLPWYASDLISGGVKPATVGNPARTLAGDGGDPAAQAWLIAWDGHALRHGLSGLWNTNAFYPDKDALAFSDMLLGYAPIGLLGNGVTAAMLRYNILFVLTFALVFLGGYTLVRQLGADRVAGTVTGAALAYAPWRYGHVGHLNILSSGGITLAFAMLARGHGWSMTDGYRRDRVRPGWAMAGWLVASWQVSLGFGIGLPFVYLLAVACLAAVTSWVVRGRPPLPRRLIVGDLAGGLFFTATTLSLAYIYQHVRDLYPDVLRQWDYVATFSPIPRSLLVAPASSLWGTPQAAARAALGNADNEKELLCGYMLYLLAFGGLFLSVWSVRQRLGLLTGTVLGVLCAMGTHGPTYRLLFLYVHGFDGGRTPGRLILWPTICLAVLAAGFVTRLATVARDVTLPQWSVAAARVVTVPLLIMVLLEGIPNLAHVTEPGEPAAMAAATAPFIVLPTDDAFDSTAMLWSTVRFPTMVNGTASYESPERRAIREVMHSFPSEASLDRLRQLGVRSVVVLRDRVVGTPFEAALEARTGPGITRREIGGDVLLSLD</sequence>
<gene>
    <name evidence="2" type="ORF">Adu01nite_90600</name>
</gene>
<feature type="transmembrane region" description="Helical" evidence="1">
    <location>
        <begin position="145"/>
        <end position="164"/>
    </location>
</feature>
<feature type="transmembrane region" description="Helical" evidence="1">
    <location>
        <begin position="118"/>
        <end position="138"/>
    </location>
</feature>